<dbReference type="PANTHER" id="PTHR11265">
    <property type="entry name" value="S-ADENOSYL-METHYLTRANSFERASE MRAW"/>
    <property type="match status" value="1"/>
</dbReference>
<evidence type="ECO:0000256" key="1">
    <source>
        <dbReference type="ARBA" id="ARBA00010396"/>
    </source>
</evidence>
<dbReference type="NCBIfam" id="TIGR00006">
    <property type="entry name" value="16S rRNA (cytosine(1402)-N(4))-methyltransferase RsmH"/>
    <property type="match status" value="1"/>
</dbReference>
<evidence type="ECO:0000256" key="5">
    <source>
        <dbReference type="ARBA" id="ARBA00022691"/>
    </source>
</evidence>
<evidence type="ECO:0000256" key="4">
    <source>
        <dbReference type="ARBA" id="ARBA00022679"/>
    </source>
</evidence>
<name>A0ABX7PVL9_9BACT</name>
<reference evidence="7 8" key="1">
    <citation type="submission" date="2020-12" db="EMBL/GenBank/DDBJ databases">
        <authorList>
            <person name="Awala S.I."/>
            <person name="Gwak J.-H."/>
            <person name="Kim S.-J."/>
            <person name="Rhee S.-K."/>
        </authorList>
    </citation>
    <scope>NUCLEOTIDE SEQUENCE [LARGE SCALE GENOMIC DNA]</scope>
    <source>
        <strain evidence="7 8">IT5</strain>
    </source>
</reference>
<gene>
    <name evidence="6 7" type="primary">rsmH</name>
    <name evidence="7" type="ORF">EM20IM_01400</name>
</gene>
<feature type="binding site" evidence="6">
    <location>
        <position position="56"/>
    </location>
    <ligand>
        <name>S-adenosyl-L-methionine</name>
        <dbReference type="ChEBI" id="CHEBI:59789"/>
    </ligand>
</feature>
<dbReference type="Pfam" id="PF01795">
    <property type="entry name" value="Methyltransf_5"/>
    <property type="match status" value="1"/>
</dbReference>
<sequence>MSWKTEEVESHVPVMLKEFLEHCSPKRDEQWIDGTFGYGGHTIALLDIGCKVLALDTDEDAQKRAEILKEKREAFYFFRKNFSEMAEACFQIGWTAVDGILLDLGVSLGQLKDPKRGFSFQFPEAPLDMRMDRARERTGAALLNTLSKEQLVQLFSVACNRKESQKLAAEVIRFRSTEPIKKVGDFLEIVTRARLLKSKINAATRPFLALRIAVNEELEHLEKALHEGTKLLKGGGRIAVISFHSAEDRIVKEFMRSHCLPKKAEGVAEEENHREMFFYKVERVLVSLEERKNNPRSRSARLRIAWKIP</sequence>
<dbReference type="InterPro" id="IPR002903">
    <property type="entry name" value="RsmH"/>
</dbReference>
<evidence type="ECO:0000313" key="8">
    <source>
        <dbReference type="Proteomes" id="UP000663088"/>
    </source>
</evidence>
<dbReference type="InterPro" id="IPR029063">
    <property type="entry name" value="SAM-dependent_MTases_sf"/>
</dbReference>
<organism evidence="7 8">
    <name type="scientific">Candidatus Methylacidiphilum infernorum</name>
    <dbReference type="NCBI Taxonomy" id="511746"/>
    <lineage>
        <taxon>Bacteria</taxon>
        <taxon>Pseudomonadati</taxon>
        <taxon>Verrucomicrobiota</taxon>
        <taxon>Methylacidiphilae</taxon>
        <taxon>Methylacidiphilales</taxon>
        <taxon>Methylacidiphilaceae</taxon>
        <taxon>Methylacidiphilum (ex Ratnadevi et al. 2023)</taxon>
    </lineage>
</organism>
<evidence type="ECO:0000256" key="3">
    <source>
        <dbReference type="ARBA" id="ARBA00022603"/>
    </source>
</evidence>
<dbReference type="SUPFAM" id="SSF53335">
    <property type="entry name" value="S-adenosyl-L-methionine-dependent methyltransferases"/>
    <property type="match status" value="1"/>
</dbReference>
<dbReference type="PANTHER" id="PTHR11265:SF0">
    <property type="entry name" value="12S RRNA N4-METHYLCYTIDINE METHYLTRANSFERASE"/>
    <property type="match status" value="1"/>
</dbReference>
<dbReference type="EMBL" id="CP065956">
    <property type="protein sequence ID" value="QSR87049.1"/>
    <property type="molecule type" value="Genomic_DNA"/>
</dbReference>
<comment type="subcellular location">
    <subcellularLocation>
        <location evidence="6">Cytoplasm</location>
    </subcellularLocation>
</comment>
<evidence type="ECO:0000313" key="7">
    <source>
        <dbReference type="EMBL" id="QSR87049.1"/>
    </source>
</evidence>
<keyword evidence="8" id="KW-1185">Reference proteome</keyword>
<dbReference type="Gene3D" id="1.10.150.170">
    <property type="entry name" value="Putative methyltransferase TM0872, insert domain"/>
    <property type="match status" value="1"/>
</dbReference>
<dbReference type="Gene3D" id="3.40.50.150">
    <property type="entry name" value="Vaccinia Virus protein VP39"/>
    <property type="match status" value="1"/>
</dbReference>
<dbReference type="PIRSF" id="PIRSF004486">
    <property type="entry name" value="MraW"/>
    <property type="match status" value="1"/>
</dbReference>
<dbReference type="InterPro" id="IPR023397">
    <property type="entry name" value="SAM-dep_MeTrfase_MraW_recog"/>
</dbReference>
<comment type="similarity">
    <text evidence="1 6">Belongs to the methyltransferase superfamily. RsmH family.</text>
</comment>
<feature type="binding site" evidence="6">
    <location>
        <position position="82"/>
    </location>
    <ligand>
        <name>S-adenosyl-L-methionine</name>
        <dbReference type="ChEBI" id="CHEBI:59789"/>
    </ligand>
</feature>
<feature type="binding site" evidence="6">
    <location>
        <position position="103"/>
    </location>
    <ligand>
        <name>S-adenosyl-L-methionine</name>
        <dbReference type="ChEBI" id="CHEBI:59789"/>
    </ligand>
</feature>
<comment type="catalytic activity">
    <reaction evidence="6">
        <text>cytidine(1402) in 16S rRNA + S-adenosyl-L-methionine = N(4)-methylcytidine(1402) in 16S rRNA + S-adenosyl-L-homocysteine + H(+)</text>
        <dbReference type="Rhea" id="RHEA:42928"/>
        <dbReference type="Rhea" id="RHEA-COMP:10286"/>
        <dbReference type="Rhea" id="RHEA-COMP:10287"/>
        <dbReference type="ChEBI" id="CHEBI:15378"/>
        <dbReference type="ChEBI" id="CHEBI:57856"/>
        <dbReference type="ChEBI" id="CHEBI:59789"/>
        <dbReference type="ChEBI" id="CHEBI:74506"/>
        <dbReference type="ChEBI" id="CHEBI:82748"/>
        <dbReference type="EC" id="2.1.1.199"/>
    </reaction>
</comment>
<accession>A0ABX7PVL9</accession>
<feature type="binding site" evidence="6">
    <location>
        <position position="110"/>
    </location>
    <ligand>
        <name>S-adenosyl-L-methionine</name>
        <dbReference type="ChEBI" id="CHEBI:59789"/>
    </ligand>
</feature>
<keyword evidence="5 6" id="KW-0949">S-adenosyl-L-methionine</keyword>
<dbReference type="RefSeq" id="WP_206847501.1">
    <property type="nucleotide sequence ID" value="NZ_CP065956.1"/>
</dbReference>
<evidence type="ECO:0000256" key="6">
    <source>
        <dbReference type="HAMAP-Rule" id="MF_01007"/>
    </source>
</evidence>
<feature type="binding site" evidence="6">
    <location>
        <begin position="39"/>
        <end position="41"/>
    </location>
    <ligand>
        <name>S-adenosyl-L-methionine</name>
        <dbReference type="ChEBI" id="CHEBI:59789"/>
    </ligand>
</feature>
<evidence type="ECO:0000256" key="2">
    <source>
        <dbReference type="ARBA" id="ARBA00022552"/>
    </source>
</evidence>
<dbReference type="HAMAP" id="MF_01007">
    <property type="entry name" value="16SrRNA_methyltr_H"/>
    <property type="match status" value="1"/>
</dbReference>
<dbReference type="SUPFAM" id="SSF81799">
    <property type="entry name" value="Putative methyltransferase TM0872, insert domain"/>
    <property type="match status" value="1"/>
</dbReference>
<protein>
    <recommendedName>
        <fullName evidence="6">Ribosomal RNA small subunit methyltransferase H</fullName>
        <ecNumber evidence="6">2.1.1.199</ecNumber>
    </recommendedName>
    <alternativeName>
        <fullName evidence="6">16S rRNA m(4)C1402 methyltransferase</fullName>
    </alternativeName>
    <alternativeName>
        <fullName evidence="6">rRNA (cytosine-N(4)-)-methyltransferase RsmH</fullName>
    </alternativeName>
</protein>
<proteinExistence type="inferred from homology"/>
<comment type="function">
    <text evidence="6">Specifically methylates the N4 position of cytidine in position 1402 (C1402) of 16S rRNA.</text>
</comment>
<keyword evidence="3 6" id="KW-0489">Methyltransferase</keyword>
<keyword evidence="4 6" id="KW-0808">Transferase</keyword>
<keyword evidence="2 6" id="KW-0698">rRNA processing</keyword>
<keyword evidence="6" id="KW-0963">Cytoplasm</keyword>
<dbReference type="EC" id="2.1.1.199" evidence="6"/>
<dbReference type="Proteomes" id="UP000663088">
    <property type="component" value="Chromosome"/>
</dbReference>